<dbReference type="InterPro" id="IPR001647">
    <property type="entry name" value="HTH_TetR"/>
</dbReference>
<dbReference type="EMBL" id="BMZC01000002">
    <property type="protein sequence ID" value="GGZ53662.1"/>
    <property type="molecule type" value="Genomic_DNA"/>
</dbReference>
<dbReference type="GO" id="GO:0003700">
    <property type="term" value="F:DNA-binding transcription factor activity"/>
    <property type="evidence" value="ECO:0007669"/>
    <property type="project" value="TreeGrafter"/>
</dbReference>
<dbReference type="Gene3D" id="1.10.357.10">
    <property type="entry name" value="Tetracycline Repressor, domain 2"/>
    <property type="match status" value="1"/>
</dbReference>
<evidence type="ECO:0000256" key="3">
    <source>
        <dbReference type="ARBA" id="ARBA00023163"/>
    </source>
</evidence>
<dbReference type="Pfam" id="PF14246">
    <property type="entry name" value="TetR_C_7"/>
    <property type="match status" value="1"/>
</dbReference>
<keyword evidence="1" id="KW-0805">Transcription regulation</keyword>
<dbReference type="PROSITE" id="PS01081">
    <property type="entry name" value="HTH_TETR_1"/>
    <property type="match status" value="1"/>
</dbReference>
<gene>
    <name evidence="6" type="ORF">GCM10011274_09680</name>
</gene>
<dbReference type="Gene3D" id="1.10.10.60">
    <property type="entry name" value="Homeodomain-like"/>
    <property type="match status" value="1"/>
</dbReference>
<comment type="caution">
    <text evidence="6">The sequence shown here is derived from an EMBL/GenBank/DDBJ whole genome shotgun (WGS) entry which is preliminary data.</text>
</comment>
<organism evidence="6 7">
    <name type="scientific">Paraglaciecola chathamensis</name>
    <dbReference type="NCBI Taxonomy" id="368405"/>
    <lineage>
        <taxon>Bacteria</taxon>
        <taxon>Pseudomonadati</taxon>
        <taxon>Pseudomonadota</taxon>
        <taxon>Gammaproteobacteria</taxon>
        <taxon>Alteromonadales</taxon>
        <taxon>Alteromonadaceae</taxon>
        <taxon>Paraglaciecola</taxon>
    </lineage>
</organism>
<sequence length="202" mass="23035">MKLSDKKRINILDAAEQLFFESGVEHTTMDQIAKAARASKRTVYNHFSTKEVLFHAIIGRMVEHLDQAQDVTFDSQVSIKAQLTVIAQQEVALLNSQHFLRIAKIAFMQMLQQAELAKDIANNQFGCMRYLEVFLQDANAASTLQIEDVEFAAKQFVYQLKSFIFYPVLFGFETPESLPVEKIIEQSVTTFLSRYQGQLDSV</sequence>
<dbReference type="AlphaFoldDB" id="A0A8H9I7Z3"/>
<dbReference type="InterPro" id="IPR050109">
    <property type="entry name" value="HTH-type_TetR-like_transc_reg"/>
</dbReference>
<name>A0A8H9I7Z3_9ALTE</name>
<dbReference type="PANTHER" id="PTHR30055:SF146">
    <property type="entry name" value="HTH-TYPE TRANSCRIPTIONAL DUAL REGULATOR CECR"/>
    <property type="match status" value="1"/>
</dbReference>
<dbReference type="RefSeq" id="WP_191865431.1">
    <property type="nucleotide sequence ID" value="NZ_BMZC01000002.1"/>
</dbReference>
<proteinExistence type="predicted"/>
<dbReference type="InterPro" id="IPR023772">
    <property type="entry name" value="DNA-bd_HTH_TetR-type_CS"/>
</dbReference>
<dbReference type="GO" id="GO:0000976">
    <property type="term" value="F:transcription cis-regulatory region binding"/>
    <property type="evidence" value="ECO:0007669"/>
    <property type="project" value="TreeGrafter"/>
</dbReference>
<dbReference type="InterPro" id="IPR039536">
    <property type="entry name" value="TetR_C_Proteobacteria"/>
</dbReference>
<feature type="domain" description="HTH tetR-type" evidence="5">
    <location>
        <begin position="5"/>
        <end position="65"/>
    </location>
</feature>
<accession>A0A8H9I7Z3</accession>
<dbReference type="PANTHER" id="PTHR30055">
    <property type="entry name" value="HTH-TYPE TRANSCRIPTIONAL REGULATOR RUTR"/>
    <property type="match status" value="1"/>
</dbReference>
<evidence type="ECO:0000313" key="6">
    <source>
        <dbReference type="EMBL" id="GGZ53662.1"/>
    </source>
</evidence>
<evidence type="ECO:0000256" key="1">
    <source>
        <dbReference type="ARBA" id="ARBA00023015"/>
    </source>
</evidence>
<evidence type="ECO:0000256" key="2">
    <source>
        <dbReference type="ARBA" id="ARBA00023125"/>
    </source>
</evidence>
<dbReference type="Pfam" id="PF00440">
    <property type="entry name" value="TetR_N"/>
    <property type="match status" value="1"/>
</dbReference>
<dbReference type="FunFam" id="1.10.10.60:FF:000141">
    <property type="entry name" value="TetR family transcriptional regulator"/>
    <property type="match status" value="1"/>
</dbReference>
<reference evidence="6" key="2">
    <citation type="submission" date="2020-09" db="EMBL/GenBank/DDBJ databases">
        <authorList>
            <person name="Sun Q."/>
            <person name="Kim S."/>
        </authorList>
    </citation>
    <scope>NUCLEOTIDE SEQUENCE</scope>
    <source>
        <strain evidence="6">KCTC 32337</strain>
    </source>
</reference>
<reference evidence="6" key="1">
    <citation type="journal article" date="2014" name="Int. J. Syst. Evol. Microbiol.">
        <title>Complete genome sequence of Corynebacterium casei LMG S-19264T (=DSM 44701T), isolated from a smear-ripened cheese.</title>
        <authorList>
            <consortium name="US DOE Joint Genome Institute (JGI-PGF)"/>
            <person name="Walter F."/>
            <person name="Albersmeier A."/>
            <person name="Kalinowski J."/>
            <person name="Ruckert C."/>
        </authorList>
    </citation>
    <scope>NUCLEOTIDE SEQUENCE</scope>
    <source>
        <strain evidence="6">KCTC 32337</strain>
    </source>
</reference>
<evidence type="ECO:0000313" key="7">
    <source>
        <dbReference type="Proteomes" id="UP000622604"/>
    </source>
</evidence>
<keyword evidence="2 4" id="KW-0238">DNA-binding</keyword>
<dbReference type="PRINTS" id="PR00455">
    <property type="entry name" value="HTHTETR"/>
</dbReference>
<dbReference type="PROSITE" id="PS50977">
    <property type="entry name" value="HTH_TETR_2"/>
    <property type="match status" value="1"/>
</dbReference>
<dbReference type="Proteomes" id="UP000622604">
    <property type="component" value="Unassembled WGS sequence"/>
</dbReference>
<dbReference type="InterPro" id="IPR009057">
    <property type="entry name" value="Homeodomain-like_sf"/>
</dbReference>
<evidence type="ECO:0000259" key="5">
    <source>
        <dbReference type="PROSITE" id="PS50977"/>
    </source>
</evidence>
<feature type="DNA-binding region" description="H-T-H motif" evidence="4">
    <location>
        <begin position="28"/>
        <end position="47"/>
    </location>
</feature>
<keyword evidence="3" id="KW-0804">Transcription</keyword>
<evidence type="ECO:0000256" key="4">
    <source>
        <dbReference type="PROSITE-ProRule" id="PRU00335"/>
    </source>
</evidence>
<protein>
    <submittedName>
        <fullName evidence="6">TetR family transcriptional regulator</fullName>
    </submittedName>
</protein>
<dbReference type="SUPFAM" id="SSF46689">
    <property type="entry name" value="Homeodomain-like"/>
    <property type="match status" value="1"/>
</dbReference>